<dbReference type="HOGENOM" id="CLU_3395002_0_0_10"/>
<accession>I9PQF2</accession>
<reference evidence="1 2" key="1">
    <citation type="submission" date="2012-02" db="EMBL/GenBank/DDBJ databases">
        <title>The Genome Sequence of Bacteroides cellulosilyticus CL02T12C19.</title>
        <authorList>
            <consortium name="The Broad Institute Genome Sequencing Platform"/>
            <person name="Earl A."/>
            <person name="Ward D."/>
            <person name="Feldgarden M."/>
            <person name="Gevers D."/>
            <person name="Zitomersky N.L."/>
            <person name="Coyne M.J."/>
            <person name="Comstock L.E."/>
            <person name="Young S.K."/>
            <person name="Zeng Q."/>
            <person name="Gargeya S."/>
            <person name="Fitzgerald M."/>
            <person name="Haas B."/>
            <person name="Abouelleil A."/>
            <person name="Alvarado L."/>
            <person name="Arachchi H.M."/>
            <person name="Berlin A."/>
            <person name="Chapman S.B."/>
            <person name="Gearin G."/>
            <person name="Goldberg J."/>
            <person name="Griggs A."/>
            <person name="Gujja S."/>
            <person name="Hansen M."/>
            <person name="Heiman D."/>
            <person name="Howarth C."/>
            <person name="Larimer J."/>
            <person name="Lui A."/>
            <person name="MacDonald P.J.P."/>
            <person name="McCowen C."/>
            <person name="Montmayeur A."/>
            <person name="Murphy C."/>
            <person name="Neiman D."/>
            <person name="Pearson M."/>
            <person name="Priest M."/>
            <person name="Roberts A."/>
            <person name="Saif S."/>
            <person name="Shea T."/>
            <person name="Sisk P."/>
            <person name="Stolte C."/>
            <person name="Sykes S."/>
            <person name="Wortman J."/>
            <person name="Nusbaum C."/>
            <person name="Birren B."/>
        </authorList>
    </citation>
    <scope>NUCLEOTIDE SEQUENCE [LARGE SCALE GENOMIC DNA]</scope>
    <source>
        <strain evidence="1 2">CL02T12C19</strain>
    </source>
</reference>
<organism evidence="1 2">
    <name type="scientific">Bacteroides cellulosilyticus CL02T12C19</name>
    <dbReference type="NCBI Taxonomy" id="997874"/>
    <lineage>
        <taxon>Bacteria</taxon>
        <taxon>Pseudomonadati</taxon>
        <taxon>Bacteroidota</taxon>
        <taxon>Bacteroidia</taxon>
        <taxon>Bacteroidales</taxon>
        <taxon>Bacteroidaceae</taxon>
        <taxon>Bacteroides</taxon>
    </lineage>
</organism>
<comment type="caution">
    <text evidence="1">The sequence shown here is derived from an EMBL/GenBank/DDBJ whole genome shotgun (WGS) entry which is preliminary data.</text>
</comment>
<name>I9PQF2_9BACE</name>
<dbReference type="AlphaFoldDB" id="I9PQF2"/>
<sequence>MWECGLKQIIIVQFCTDVIVTPYVGVWIETI</sequence>
<protein>
    <submittedName>
        <fullName evidence="1">Uncharacterized protein</fullName>
    </submittedName>
</protein>
<dbReference type="Proteomes" id="UP000003741">
    <property type="component" value="Unassembled WGS sequence"/>
</dbReference>
<dbReference type="EMBL" id="AGXG01000143">
    <property type="protein sequence ID" value="EIY18588.1"/>
    <property type="molecule type" value="Genomic_DNA"/>
</dbReference>
<evidence type="ECO:0000313" key="2">
    <source>
        <dbReference type="Proteomes" id="UP000003741"/>
    </source>
</evidence>
<proteinExistence type="predicted"/>
<keyword evidence="2" id="KW-1185">Reference proteome</keyword>
<gene>
    <name evidence="1" type="ORF">HMPREF1062_05786</name>
</gene>
<evidence type="ECO:0000313" key="1">
    <source>
        <dbReference type="EMBL" id="EIY18588.1"/>
    </source>
</evidence>